<dbReference type="PANTHER" id="PTHR10881">
    <property type="entry name" value="GOLGIN SUBFAMILY A MEMBER-RELATED"/>
    <property type="match status" value="1"/>
</dbReference>
<dbReference type="GO" id="GO:0000137">
    <property type="term" value="C:Golgi cis cisterna"/>
    <property type="evidence" value="ECO:0007669"/>
    <property type="project" value="TreeGrafter"/>
</dbReference>
<sequence>DEHEQLSRTMEQKNSQQGKGVDDETSLNEQLEVIPDLTSHSKRLSGRAKRVEVTFGFRFNIHELCCTVCFWQVHVQTIGILVAEKSELQAELEKAQQIKSDKAGEFAEKVLFGEIEFNKIEVYGNTGLICRSDMSIKEQNEELGQRAAEQTERMLAVEKERKAARHEITELQQRLEMAELTAQQVVRVHQSEFLFFFCFSCISRACCFLLRKRFFVRDNEQLSRLISELEQRIAVLETSVSENEQAEGERQRLLESAQGERAALGRALSQNRQLKEQLAELQNGFVHMSNENAELGSALHTEQHVKKELGRVLGELRENQAALREQVCSFLLFEKFVFLMAEKTALHDEVEDMDHRCIQLSGETDTIGEYIALYQNQRDIMKRRHKEKEAHIIRLAKDKEEMKAKMGELQELVLCLVSERDEWYASYAALLQAKAAAGLLPPSVPATEEQPPGEELGDVSLPGGIFLLACNDRTTRQIMQLLHEMQNATSGGGPGDPGFNSTCIPFFYRVDEENEVKIMML</sequence>
<feature type="compositionally biased region" description="Polar residues" evidence="3">
    <location>
        <begin position="7"/>
        <end position="18"/>
    </location>
</feature>
<feature type="coiled-coil region" evidence="2">
    <location>
        <begin position="212"/>
        <end position="326"/>
    </location>
</feature>
<dbReference type="GeneTree" id="ENSGT00530000062932"/>
<reference evidence="5" key="1">
    <citation type="submission" date="2025-08" db="UniProtKB">
        <authorList>
            <consortium name="Ensembl"/>
        </authorList>
    </citation>
    <scope>IDENTIFICATION</scope>
</reference>
<dbReference type="InterPro" id="IPR043976">
    <property type="entry name" value="GOLGA_cons_dom"/>
</dbReference>
<proteinExistence type="predicted"/>
<dbReference type="InterPro" id="IPR043937">
    <property type="entry name" value="GOLGA_C"/>
</dbReference>
<keyword evidence="1 2" id="KW-0175">Coiled coil</keyword>
<accession>A0A8C4RBK5</accession>
<dbReference type="AlphaFoldDB" id="A0A8C4RBK5"/>
<dbReference type="GO" id="GO:0032580">
    <property type="term" value="C:Golgi cisterna membrane"/>
    <property type="evidence" value="ECO:0007669"/>
    <property type="project" value="TreeGrafter"/>
</dbReference>
<dbReference type="InterPro" id="IPR024858">
    <property type="entry name" value="GOLGA"/>
</dbReference>
<feature type="domain" description="Golgin subfamily A conserved" evidence="4">
    <location>
        <begin position="213"/>
        <end position="327"/>
    </location>
</feature>
<dbReference type="Proteomes" id="UP000694388">
    <property type="component" value="Unplaced"/>
</dbReference>
<evidence type="ECO:0000259" key="4">
    <source>
        <dbReference type="Pfam" id="PF15070"/>
    </source>
</evidence>
<reference evidence="5" key="2">
    <citation type="submission" date="2025-09" db="UniProtKB">
        <authorList>
            <consortium name="Ensembl"/>
        </authorList>
    </citation>
    <scope>IDENTIFICATION</scope>
</reference>
<dbReference type="PANTHER" id="PTHR10881:SF46">
    <property type="entry name" value="GOLGIN SUBFAMILY A MEMBER 2"/>
    <property type="match status" value="1"/>
</dbReference>
<dbReference type="GO" id="GO:0005801">
    <property type="term" value="C:cis-Golgi network"/>
    <property type="evidence" value="ECO:0007669"/>
    <property type="project" value="InterPro"/>
</dbReference>
<dbReference type="Ensembl" id="ENSEBUT00000026913.1">
    <property type="protein sequence ID" value="ENSEBUP00000026337.1"/>
    <property type="gene ID" value="ENSEBUG00000016223.1"/>
</dbReference>
<evidence type="ECO:0000313" key="5">
    <source>
        <dbReference type="Ensembl" id="ENSEBUP00000026337.1"/>
    </source>
</evidence>
<evidence type="ECO:0000256" key="2">
    <source>
        <dbReference type="SAM" id="Coils"/>
    </source>
</evidence>
<feature type="region of interest" description="Disordered" evidence="3">
    <location>
        <begin position="1"/>
        <end position="25"/>
    </location>
</feature>
<evidence type="ECO:0000313" key="6">
    <source>
        <dbReference type="Proteomes" id="UP000694388"/>
    </source>
</evidence>
<feature type="domain" description="Golgin subfamily A conserved" evidence="4">
    <location>
        <begin position="333"/>
        <end position="429"/>
    </location>
</feature>
<dbReference type="Pfam" id="PF15070">
    <property type="entry name" value="GOLGA2L5"/>
    <property type="match status" value="2"/>
</dbReference>
<name>A0A8C4RBK5_EPTBU</name>
<dbReference type="Pfam" id="PF19046">
    <property type="entry name" value="GM130_C"/>
    <property type="match status" value="1"/>
</dbReference>
<evidence type="ECO:0000256" key="1">
    <source>
        <dbReference type="ARBA" id="ARBA00023054"/>
    </source>
</evidence>
<feature type="coiled-coil region" evidence="2">
    <location>
        <begin position="140"/>
        <end position="188"/>
    </location>
</feature>
<dbReference type="GO" id="GO:0007030">
    <property type="term" value="P:Golgi organization"/>
    <property type="evidence" value="ECO:0007669"/>
    <property type="project" value="TreeGrafter"/>
</dbReference>
<evidence type="ECO:0000256" key="3">
    <source>
        <dbReference type="SAM" id="MobiDB-lite"/>
    </source>
</evidence>
<protein>
    <recommendedName>
        <fullName evidence="4">Golgin subfamily A conserved domain-containing protein</fullName>
    </recommendedName>
</protein>
<feature type="coiled-coil region" evidence="2">
    <location>
        <begin position="78"/>
        <end position="105"/>
    </location>
</feature>
<keyword evidence="6" id="KW-1185">Reference proteome</keyword>
<organism evidence="5 6">
    <name type="scientific">Eptatretus burgeri</name>
    <name type="common">Inshore hagfish</name>
    <dbReference type="NCBI Taxonomy" id="7764"/>
    <lineage>
        <taxon>Eukaryota</taxon>
        <taxon>Metazoa</taxon>
        <taxon>Chordata</taxon>
        <taxon>Craniata</taxon>
        <taxon>Vertebrata</taxon>
        <taxon>Cyclostomata</taxon>
        <taxon>Myxini</taxon>
        <taxon>Myxiniformes</taxon>
        <taxon>Myxinidae</taxon>
        <taxon>Eptatretinae</taxon>
        <taxon>Eptatretus</taxon>
    </lineage>
</organism>